<dbReference type="AlphaFoldDB" id="A0A1D7W3S1"/>
<comment type="catalytic activity">
    <reaction evidence="4">
        <text>N-terminal L-arginyl-[protein] + L-leucyl-tRNA(Leu) = N-terminal L-leucyl-L-arginyl-[protein] + tRNA(Leu) + H(+)</text>
        <dbReference type="Rhea" id="RHEA:50416"/>
        <dbReference type="Rhea" id="RHEA-COMP:9613"/>
        <dbReference type="Rhea" id="RHEA-COMP:9622"/>
        <dbReference type="Rhea" id="RHEA-COMP:12672"/>
        <dbReference type="Rhea" id="RHEA-COMP:12673"/>
        <dbReference type="ChEBI" id="CHEBI:15378"/>
        <dbReference type="ChEBI" id="CHEBI:64719"/>
        <dbReference type="ChEBI" id="CHEBI:78442"/>
        <dbReference type="ChEBI" id="CHEBI:78494"/>
        <dbReference type="ChEBI" id="CHEBI:133044"/>
        <dbReference type="EC" id="2.3.2.6"/>
    </reaction>
</comment>
<keyword evidence="2 4" id="KW-0808">Transferase</keyword>
<dbReference type="Proteomes" id="UP000234327">
    <property type="component" value="Unassembled WGS sequence"/>
</dbReference>
<dbReference type="KEGG" id="blin:BLSMQ_1976"/>
<reference evidence="15" key="2">
    <citation type="submission" date="2016-09" db="EMBL/GenBank/DDBJ databases">
        <title>Complete Genome Sequence of Brevibacterium linens SMQ-1335.</title>
        <authorList>
            <person name="de Melo A.G."/>
            <person name="Labrie S.J."/>
            <person name="Dumaresq J."/>
            <person name="Roberts R.J."/>
            <person name="Tremblay D.M."/>
            <person name="Moineau S."/>
        </authorList>
    </citation>
    <scope>NUCLEOTIDE SEQUENCE [LARGE SCALE GENOMIC DNA]</scope>
    <source>
        <strain evidence="15">SMQ-1335</strain>
    </source>
</reference>
<evidence type="ECO:0000313" key="11">
    <source>
        <dbReference type="EMBL" id="SMX66607.1"/>
    </source>
</evidence>
<keyword evidence="21" id="KW-1185">Reference proteome</keyword>
<dbReference type="GeneID" id="60906329"/>
<dbReference type="RefSeq" id="WP_009884649.1">
    <property type="nucleotide sequence ID" value="NZ_AAGP01000037.1"/>
</dbReference>
<evidence type="ECO:0000256" key="4">
    <source>
        <dbReference type="HAMAP-Rule" id="MF_00688"/>
    </source>
</evidence>
<dbReference type="Proteomes" id="UP000218377">
    <property type="component" value="Unassembled WGS sequence"/>
</dbReference>
<evidence type="ECO:0000313" key="6">
    <source>
        <dbReference type="EMBL" id="AZT93541.1"/>
    </source>
</evidence>
<dbReference type="SUPFAM" id="SSF55729">
    <property type="entry name" value="Acyl-CoA N-acyltransferases (Nat)"/>
    <property type="match status" value="1"/>
</dbReference>
<name>A0A1D7W3S1_BREAU</name>
<evidence type="ECO:0000313" key="15">
    <source>
        <dbReference type="Proteomes" id="UP000094793"/>
    </source>
</evidence>
<evidence type="ECO:0000256" key="2">
    <source>
        <dbReference type="ARBA" id="ARBA00022679"/>
    </source>
</evidence>
<evidence type="ECO:0000313" key="20">
    <source>
        <dbReference type="Proteomes" id="UP000234327"/>
    </source>
</evidence>
<dbReference type="EMBL" id="RHFF01000022">
    <property type="protein sequence ID" value="TGD36881.1"/>
    <property type="molecule type" value="Genomic_DNA"/>
</dbReference>
<gene>
    <name evidence="4" type="primary">aat</name>
    <name evidence="12" type="ORF">BAUR9175_02107</name>
    <name evidence="11" type="ORF">BAUR920_00263</name>
    <name evidence="13" type="ORF">BAURA63_03651</name>
    <name evidence="5" type="ORF">BLSMQ_1976</name>
    <name evidence="10" type="ORF">CIK59_00715</name>
    <name evidence="9" type="ORF">CIK64_07250</name>
    <name evidence="8" type="ORF">CIK79_17845</name>
    <name evidence="6" type="ORF">CXR23_10660</name>
    <name evidence="7" type="ORF">CXR27_10240</name>
    <name evidence="14" type="ORF">EB834_17870</name>
</gene>
<organism evidence="5 15">
    <name type="scientific">Brevibacterium aurantiacum</name>
    <dbReference type="NCBI Taxonomy" id="273384"/>
    <lineage>
        <taxon>Bacteria</taxon>
        <taxon>Bacillati</taxon>
        <taxon>Actinomycetota</taxon>
        <taxon>Actinomycetes</taxon>
        <taxon>Micrococcales</taxon>
        <taxon>Brevibacteriaceae</taxon>
        <taxon>Brevibacterium</taxon>
    </lineage>
</organism>
<comment type="catalytic activity">
    <reaction evidence="4">
        <text>L-phenylalanyl-tRNA(Phe) + an N-terminal L-alpha-aminoacyl-[protein] = an N-terminal L-phenylalanyl-L-alpha-aminoacyl-[protein] + tRNA(Phe)</text>
        <dbReference type="Rhea" id="RHEA:43632"/>
        <dbReference type="Rhea" id="RHEA-COMP:9668"/>
        <dbReference type="Rhea" id="RHEA-COMP:9699"/>
        <dbReference type="Rhea" id="RHEA-COMP:10636"/>
        <dbReference type="Rhea" id="RHEA-COMP:10637"/>
        <dbReference type="ChEBI" id="CHEBI:78442"/>
        <dbReference type="ChEBI" id="CHEBI:78531"/>
        <dbReference type="ChEBI" id="CHEBI:78597"/>
        <dbReference type="ChEBI" id="CHEBI:83561"/>
        <dbReference type="EC" id="2.3.2.6"/>
    </reaction>
</comment>
<accession>A0A2H1HUL9</accession>
<dbReference type="InterPro" id="IPR004616">
    <property type="entry name" value="Leu/Phe-tRNA_Trfase"/>
</dbReference>
<dbReference type="EMBL" id="CP025334">
    <property type="protein sequence ID" value="AZT97328.1"/>
    <property type="molecule type" value="Genomic_DNA"/>
</dbReference>
<dbReference type="EMBL" id="FXZG01000001">
    <property type="protein sequence ID" value="SMX66607.1"/>
    <property type="molecule type" value="Genomic_DNA"/>
</dbReference>
<evidence type="ECO:0000313" key="17">
    <source>
        <dbReference type="Proteomes" id="UP000217881"/>
    </source>
</evidence>
<reference evidence="11 20" key="4">
    <citation type="submission" date="2017-03" db="EMBL/GenBank/DDBJ databases">
        <authorList>
            <person name="Afonso C.L."/>
            <person name="Miller P.J."/>
            <person name="Scott M.A."/>
            <person name="Spackman E."/>
            <person name="Goraichik I."/>
            <person name="Dimitrov K.M."/>
            <person name="Suarez D.L."/>
            <person name="Swayne D.E."/>
        </authorList>
    </citation>
    <scope>NUCLEOTIDE SEQUENCE [LARGE SCALE GENOMIC DNA]</scope>
    <source>
        <strain evidence="13">6</strain>
        <strain evidence="20">6(3)</strain>
        <strain evidence="12">ATCC 9175</strain>
        <strain evidence="11">CNRZ 920</strain>
    </source>
</reference>
<dbReference type="Proteomes" id="UP000297736">
    <property type="component" value="Unassembled WGS sequence"/>
</dbReference>
<dbReference type="EMBL" id="NRGX01000001">
    <property type="protein sequence ID" value="PCC19985.1"/>
    <property type="molecule type" value="Genomic_DNA"/>
</dbReference>
<dbReference type="InterPro" id="IPR042203">
    <property type="entry name" value="Leu/Phe-tRNA_Trfase_C"/>
</dbReference>
<comment type="function">
    <text evidence="4">Functions in the N-end rule pathway of protein degradation where it conjugates Leu, Phe and, less efficiently, Met from aminoacyl-tRNAs to the N-termini of proteins containing an N-terminal arginine or lysine.</text>
</comment>
<evidence type="ECO:0000313" key="14">
    <source>
        <dbReference type="EMBL" id="TGD36881.1"/>
    </source>
</evidence>
<dbReference type="GO" id="GO:0005737">
    <property type="term" value="C:cytoplasm"/>
    <property type="evidence" value="ECO:0007669"/>
    <property type="project" value="UniProtKB-SubCell"/>
</dbReference>
<evidence type="ECO:0000313" key="10">
    <source>
        <dbReference type="EMBL" id="PCC55324.1"/>
    </source>
</evidence>
<sequence length="234" mass="25641">MDLEDLRAVSYTATQAQVLSSYRAGLFPMGIGSGGTGRMGWWGPRRRGVLLPGDLKVSKSLRKSMRHFECSVNTGFEHVIRACADPSRPGSWITEDIISLYLGLHKDGWAHSVEIRSEGILVGGLYGVAMGSFFAGESMFHTRRDASKAALVHLVSLFDETLDNHPSEPGAKNAVSSAPTSIDNDDDHHRWLIDTQWQTSHLASLGVSEISGLEYSTRLDSALRGDRCQVILNK</sequence>
<dbReference type="eggNOG" id="COG2360">
    <property type="taxonomic scope" value="Bacteria"/>
</dbReference>
<dbReference type="Proteomes" id="UP000283000">
    <property type="component" value="Chromosome"/>
</dbReference>
<dbReference type="Proteomes" id="UP000094793">
    <property type="component" value="Chromosome"/>
</dbReference>
<evidence type="ECO:0000313" key="18">
    <source>
        <dbReference type="Proteomes" id="UP000218377"/>
    </source>
</evidence>
<dbReference type="EMBL" id="NRGP01000009">
    <property type="protein sequence ID" value="PCC47287.1"/>
    <property type="molecule type" value="Genomic_DNA"/>
</dbReference>
<evidence type="ECO:0000313" key="13">
    <source>
        <dbReference type="EMBL" id="SMY02438.1"/>
    </source>
</evidence>
<reference evidence="5" key="1">
    <citation type="submission" date="2016-09" db="EMBL/GenBank/DDBJ databases">
        <title>Complete Genome Sequence of Brevibacterium aurantiacum SMQ-1335.</title>
        <authorList>
            <person name="de Melo A.G."/>
            <person name="Labrie S.J."/>
            <person name="Dumaresq J."/>
            <person name="Roberts R.J."/>
            <person name="Tremblay D.M."/>
            <person name="Moineau S."/>
        </authorList>
    </citation>
    <scope>NUCLEOTIDE SEQUENCE</scope>
    <source>
        <strain evidence="5">SMQ-1335</strain>
    </source>
</reference>
<evidence type="ECO:0000313" key="19">
    <source>
        <dbReference type="Proteomes" id="UP000234289"/>
    </source>
</evidence>
<comment type="subcellular location">
    <subcellularLocation>
        <location evidence="4">Cytoplasm</location>
    </subcellularLocation>
</comment>
<dbReference type="InterPro" id="IPR016181">
    <property type="entry name" value="Acyl_CoA_acyltransferase"/>
</dbReference>
<evidence type="ECO:0000313" key="21">
    <source>
        <dbReference type="Proteomes" id="UP000234525"/>
    </source>
</evidence>
<protein>
    <recommendedName>
        <fullName evidence="4">Leucyl/phenylalanyl-tRNA--protein transferase</fullName>
        <ecNumber evidence="4">2.3.2.6</ecNumber>
    </recommendedName>
    <alternativeName>
        <fullName evidence="4">L/F-transferase</fullName>
    </alternativeName>
    <alternativeName>
        <fullName evidence="4">Leucyltransferase</fullName>
    </alternativeName>
    <alternativeName>
        <fullName evidence="4">Phenyalanyltransferase</fullName>
    </alternativeName>
</protein>
<evidence type="ECO:0000313" key="23">
    <source>
        <dbReference type="Proteomes" id="UP000283000"/>
    </source>
</evidence>
<dbReference type="EC" id="2.3.2.6" evidence="4"/>
<keyword evidence="3 4" id="KW-0012">Acyltransferase</keyword>
<evidence type="ECO:0000313" key="7">
    <source>
        <dbReference type="EMBL" id="AZT97328.1"/>
    </source>
</evidence>
<reference evidence="14 24" key="7">
    <citation type="submission" date="2018-10" db="EMBL/GenBank/DDBJ databases">
        <title>Brevibacterium genomes from Austrain hard cheese rinds.</title>
        <authorList>
            <person name="Anast J.M."/>
            <person name="Dzieciol M."/>
            <person name="Schultz D.L."/>
            <person name="Mann E."/>
            <person name="Wagner M."/>
            <person name="Schmitz-Esser S."/>
        </authorList>
    </citation>
    <scope>NUCLEOTIDE SEQUENCE [LARGE SCALE GENOMIC DNA]</scope>
    <source>
        <strain evidence="14 24">L261</strain>
    </source>
</reference>
<dbReference type="Proteomes" id="UP000234525">
    <property type="component" value="Unassembled WGS sequence"/>
</dbReference>
<dbReference type="HAMAP" id="MF_00688">
    <property type="entry name" value="Leu_Phe_trans"/>
    <property type="match status" value="1"/>
</dbReference>
<dbReference type="EMBL" id="CP017150">
    <property type="protein sequence ID" value="AOP53686.1"/>
    <property type="molecule type" value="Genomic_DNA"/>
</dbReference>
<evidence type="ECO:0000256" key="3">
    <source>
        <dbReference type="ARBA" id="ARBA00023315"/>
    </source>
</evidence>
<evidence type="ECO:0000313" key="5">
    <source>
        <dbReference type="EMBL" id="AOP53686.1"/>
    </source>
</evidence>
<dbReference type="PANTHER" id="PTHR30098">
    <property type="entry name" value="LEUCYL/PHENYLALANYL-TRNA--PROTEIN TRANSFERASE"/>
    <property type="match status" value="1"/>
</dbReference>
<dbReference type="PATRIC" id="fig|1703.10.peg.2036"/>
<reference evidence="16 17" key="3">
    <citation type="journal article" date="2017" name="Elife">
        <title>Extensive horizontal gene transfer in cheese-associated bacteria.</title>
        <authorList>
            <person name="Bonham K.S."/>
            <person name="Wolfe B.E."/>
            <person name="Dutton R.J."/>
        </authorList>
    </citation>
    <scope>NUCLEOTIDE SEQUENCE [LARGE SCALE GENOMIC DNA]</scope>
    <source>
        <strain evidence="10 17">738_8</strain>
        <strain evidence="9 16">947_7</strain>
        <strain evidence="8 18">JB5</strain>
    </source>
</reference>
<dbReference type="GO" id="GO:0008914">
    <property type="term" value="F:leucyl-tRNA--protein transferase activity"/>
    <property type="evidence" value="ECO:0007669"/>
    <property type="project" value="UniProtKB-UniRule"/>
</dbReference>
<dbReference type="Proteomes" id="UP000234289">
    <property type="component" value="Unassembled WGS sequence"/>
</dbReference>
<dbReference type="Proteomes" id="UP000282731">
    <property type="component" value="Chromosome"/>
</dbReference>
<dbReference type="Proteomes" id="UP000217564">
    <property type="component" value="Unassembled WGS sequence"/>
</dbReference>
<evidence type="ECO:0000313" key="12">
    <source>
        <dbReference type="EMBL" id="SMX83204.1"/>
    </source>
</evidence>
<comment type="catalytic activity">
    <reaction evidence="4">
        <text>N-terminal L-lysyl-[protein] + L-leucyl-tRNA(Leu) = N-terminal L-leucyl-L-lysyl-[protein] + tRNA(Leu) + H(+)</text>
        <dbReference type="Rhea" id="RHEA:12340"/>
        <dbReference type="Rhea" id="RHEA-COMP:9613"/>
        <dbReference type="Rhea" id="RHEA-COMP:9622"/>
        <dbReference type="Rhea" id="RHEA-COMP:12670"/>
        <dbReference type="Rhea" id="RHEA-COMP:12671"/>
        <dbReference type="ChEBI" id="CHEBI:15378"/>
        <dbReference type="ChEBI" id="CHEBI:65249"/>
        <dbReference type="ChEBI" id="CHEBI:78442"/>
        <dbReference type="ChEBI" id="CHEBI:78494"/>
        <dbReference type="ChEBI" id="CHEBI:133043"/>
        <dbReference type="EC" id="2.3.2.6"/>
    </reaction>
</comment>
<reference evidence="19 21" key="5">
    <citation type="submission" date="2017-03" db="EMBL/GenBank/DDBJ databases">
        <authorList>
            <person name="Monnet C."/>
        </authorList>
    </citation>
    <scope>NUCLEOTIDE SEQUENCE [LARGE SCALE GENOMIC DNA]</scope>
    <source>
        <strain evidence="21">ATCC 9175</strain>
        <strain evidence="19">CNRZ 920</strain>
    </source>
</reference>
<dbReference type="EMBL" id="NRHA01000003">
    <property type="protein sequence ID" value="PCC55324.1"/>
    <property type="molecule type" value="Genomic_DNA"/>
</dbReference>
<accession>A0A2A3X867</accession>
<dbReference type="EMBL" id="FXZB01000013">
    <property type="protein sequence ID" value="SMX83204.1"/>
    <property type="molecule type" value="Genomic_DNA"/>
</dbReference>
<proteinExistence type="inferred from homology"/>
<keyword evidence="1 4" id="KW-0963">Cytoplasm</keyword>
<comment type="similarity">
    <text evidence="4">Belongs to the L/F-transferase family.</text>
</comment>
<dbReference type="GO" id="GO:0030163">
    <property type="term" value="P:protein catabolic process"/>
    <property type="evidence" value="ECO:0007669"/>
    <property type="project" value="UniProtKB-UniRule"/>
</dbReference>
<dbReference type="Gene3D" id="3.40.630.70">
    <property type="entry name" value="Leucyl/phenylalanyl-tRNA-protein transferase, C-terminal domain"/>
    <property type="match status" value="1"/>
</dbReference>
<evidence type="ECO:0000256" key="1">
    <source>
        <dbReference type="ARBA" id="ARBA00022490"/>
    </source>
</evidence>
<evidence type="ECO:0000313" key="9">
    <source>
        <dbReference type="EMBL" id="PCC47287.1"/>
    </source>
</evidence>
<dbReference type="Proteomes" id="UP000217881">
    <property type="component" value="Unassembled WGS sequence"/>
</dbReference>
<reference evidence="22 23" key="8">
    <citation type="submission" date="2019-01" db="EMBL/GenBank/DDBJ databases">
        <title>Comparative genomic analysis of Brevibacterium aurantiacum sheds light on its evolution and its adaptation to smear-ripened cheeses.</title>
        <authorList>
            <person name="Moineau S."/>
        </authorList>
    </citation>
    <scope>NUCLEOTIDE SEQUENCE [LARGE SCALE GENOMIC DNA]</scope>
    <source>
        <strain evidence="6 23">SMQ-1417</strain>
        <strain evidence="7 22">SMQ-1420</strain>
    </source>
</reference>
<dbReference type="PANTHER" id="PTHR30098:SF2">
    <property type="entry name" value="LEUCYL_PHENYLALANYL-TRNA--PROTEIN TRANSFERASE"/>
    <property type="match status" value="1"/>
</dbReference>
<dbReference type="EMBL" id="CP025330">
    <property type="protein sequence ID" value="AZT93541.1"/>
    <property type="molecule type" value="Genomic_DNA"/>
</dbReference>
<accession>A0A1D7W3S1</accession>
<evidence type="ECO:0000313" key="16">
    <source>
        <dbReference type="Proteomes" id="UP000217564"/>
    </source>
</evidence>
<evidence type="ECO:0000313" key="8">
    <source>
        <dbReference type="EMBL" id="PCC19985.1"/>
    </source>
</evidence>
<evidence type="ECO:0000313" key="24">
    <source>
        <dbReference type="Proteomes" id="UP000297736"/>
    </source>
</evidence>
<evidence type="ECO:0000313" key="22">
    <source>
        <dbReference type="Proteomes" id="UP000282731"/>
    </source>
</evidence>
<dbReference type="Pfam" id="PF03588">
    <property type="entry name" value="Leu_Phe_trans"/>
    <property type="match status" value="1"/>
</dbReference>
<reference evidence="22 23" key="6">
    <citation type="submission" date="2017-12" db="EMBL/GenBank/DDBJ databases">
        <authorList>
            <person name="Levesque S."/>
        </authorList>
    </citation>
    <scope>NUCLEOTIDE SEQUENCE [LARGE SCALE GENOMIC DNA]</scope>
    <source>
        <strain evidence="6 23">SMQ-1417</strain>
        <strain evidence="7 22">SMQ-1420</strain>
    </source>
</reference>
<dbReference type="EMBL" id="FXYZ01000033">
    <property type="protein sequence ID" value="SMY02438.1"/>
    <property type="molecule type" value="Genomic_DNA"/>
</dbReference>
<dbReference type="OrthoDB" id="9790282at2"/>